<dbReference type="Gene3D" id="1.10.510.10">
    <property type="entry name" value="Transferase(Phosphotransferase) domain 1"/>
    <property type="match status" value="1"/>
</dbReference>
<sequence>MRGELKIADFGWSVHAPHNRRRTLCGTLDYLPPEMVEGRDHDSSVDVWGLGVLTYEFLFGAPPFEAAGHQETYRRIVRVDLQLPDAPRVSDGARDFVRKLLVKDVSARMRMEDIPKHAWIRTTADPKALA</sequence>
<evidence type="ECO:0000259" key="7">
    <source>
        <dbReference type="PROSITE" id="PS50011"/>
    </source>
</evidence>
<evidence type="ECO:0000256" key="1">
    <source>
        <dbReference type="ARBA" id="ARBA00022527"/>
    </source>
</evidence>
<evidence type="ECO:0000256" key="5">
    <source>
        <dbReference type="ARBA" id="ARBA00022840"/>
    </source>
</evidence>
<keyword evidence="9" id="KW-1185">Reference proteome</keyword>
<keyword evidence="1" id="KW-0723">Serine/threonine-protein kinase</keyword>
<evidence type="ECO:0000313" key="8">
    <source>
        <dbReference type="EMBL" id="KIY91267.1"/>
    </source>
</evidence>
<reference evidence="8 9" key="1">
    <citation type="journal article" date="2013" name="BMC Genomics">
        <title>Reconstruction of the lipid metabolism for the microalga Monoraphidium neglectum from its genome sequence reveals characteristics suitable for biofuel production.</title>
        <authorList>
            <person name="Bogen C."/>
            <person name="Al-Dilaimi A."/>
            <person name="Albersmeier A."/>
            <person name="Wichmann J."/>
            <person name="Grundmann M."/>
            <person name="Rupp O."/>
            <person name="Lauersen K.J."/>
            <person name="Blifernez-Klassen O."/>
            <person name="Kalinowski J."/>
            <person name="Goesmann A."/>
            <person name="Mussgnug J.H."/>
            <person name="Kruse O."/>
        </authorList>
    </citation>
    <scope>NUCLEOTIDE SEQUENCE [LARGE SCALE GENOMIC DNA]</scope>
    <source>
        <strain evidence="8 9">SAG 48.87</strain>
    </source>
</reference>
<dbReference type="Proteomes" id="UP000054498">
    <property type="component" value="Unassembled WGS sequence"/>
</dbReference>
<dbReference type="OrthoDB" id="377346at2759"/>
<keyword evidence="5 6" id="KW-0067">ATP-binding</keyword>
<evidence type="ECO:0000256" key="6">
    <source>
        <dbReference type="PIRSR" id="PIRSR630616-2"/>
    </source>
</evidence>
<evidence type="ECO:0000256" key="2">
    <source>
        <dbReference type="ARBA" id="ARBA00022679"/>
    </source>
</evidence>
<dbReference type="EMBL" id="KK106880">
    <property type="protein sequence ID" value="KIY91267.1"/>
    <property type="molecule type" value="Genomic_DNA"/>
</dbReference>
<evidence type="ECO:0000256" key="3">
    <source>
        <dbReference type="ARBA" id="ARBA00022741"/>
    </source>
</evidence>
<dbReference type="InterPro" id="IPR030616">
    <property type="entry name" value="Aur-like"/>
</dbReference>
<dbReference type="SMART" id="SM00220">
    <property type="entry name" value="S_TKc"/>
    <property type="match status" value="1"/>
</dbReference>
<dbReference type="InterPro" id="IPR011009">
    <property type="entry name" value="Kinase-like_dom_sf"/>
</dbReference>
<name>A0A0D2ITA3_9CHLO</name>
<dbReference type="GO" id="GO:0004674">
    <property type="term" value="F:protein serine/threonine kinase activity"/>
    <property type="evidence" value="ECO:0007669"/>
    <property type="project" value="UniProtKB-KW"/>
</dbReference>
<organism evidence="8 9">
    <name type="scientific">Monoraphidium neglectum</name>
    <dbReference type="NCBI Taxonomy" id="145388"/>
    <lineage>
        <taxon>Eukaryota</taxon>
        <taxon>Viridiplantae</taxon>
        <taxon>Chlorophyta</taxon>
        <taxon>core chlorophytes</taxon>
        <taxon>Chlorophyceae</taxon>
        <taxon>CS clade</taxon>
        <taxon>Sphaeropleales</taxon>
        <taxon>Selenastraceae</taxon>
        <taxon>Monoraphidium</taxon>
    </lineage>
</organism>
<dbReference type="RefSeq" id="XP_013890287.1">
    <property type="nucleotide sequence ID" value="XM_014034833.1"/>
</dbReference>
<dbReference type="EC" id="2.7.11.1" evidence="8"/>
<dbReference type="PANTHER" id="PTHR24350">
    <property type="entry name" value="SERINE/THREONINE-PROTEIN KINASE IAL-RELATED"/>
    <property type="match status" value="1"/>
</dbReference>
<evidence type="ECO:0000313" key="9">
    <source>
        <dbReference type="Proteomes" id="UP000054498"/>
    </source>
</evidence>
<feature type="binding site" evidence="6">
    <location>
        <position position="9"/>
    </location>
    <ligand>
        <name>ATP</name>
        <dbReference type="ChEBI" id="CHEBI:30616"/>
    </ligand>
</feature>
<gene>
    <name evidence="8" type="ORF">MNEG_16698</name>
</gene>
<dbReference type="SUPFAM" id="SSF56112">
    <property type="entry name" value="Protein kinase-like (PK-like)"/>
    <property type="match status" value="1"/>
</dbReference>
<keyword evidence="2 8" id="KW-0808">Transferase</keyword>
<keyword evidence="4 8" id="KW-0418">Kinase</keyword>
<dbReference type="InterPro" id="IPR000719">
    <property type="entry name" value="Prot_kinase_dom"/>
</dbReference>
<accession>A0A0D2ITA3</accession>
<dbReference type="PROSITE" id="PS50011">
    <property type="entry name" value="PROTEIN_KINASE_DOM"/>
    <property type="match status" value="1"/>
</dbReference>
<dbReference type="GO" id="GO:0005524">
    <property type="term" value="F:ATP binding"/>
    <property type="evidence" value="ECO:0007669"/>
    <property type="project" value="UniProtKB-KW"/>
</dbReference>
<evidence type="ECO:0000256" key="4">
    <source>
        <dbReference type="ARBA" id="ARBA00022777"/>
    </source>
</evidence>
<dbReference type="GeneID" id="25734483"/>
<feature type="domain" description="Protein kinase" evidence="7">
    <location>
        <begin position="1"/>
        <end position="120"/>
    </location>
</feature>
<protein>
    <submittedName>
        <fullName evidence="8">Aurora kinase A</fullName>
        <ecNumber evidence="8">2.7.11.1</ecNumber>
    </submittedName>
</protein>
<dbReference type="KEGG" id="mng:MNEG_16698"/>
<dbReference type="Pfam" id="PF00069">
    <property type="entry name" value="Pkinase"/>
    <property type="match status" value="1"/>
</dbReference>
<proteinExistence type="predicted"/>
<dbReference type="STRING" id="145388.A0A0D2ITA3"/>
<keyword evidence="3 6" id="KW-0547">Nucleotide-binding</keyword>
<dbReference type="AlphaFoldDB" id="A0A0D2ITA3"/>